<keyword evidence="2" id="KW-1133">Transmembrane helix</keyword>
<protein>
    <submittedName>
        <fullName evidence="4">S1-C subfamily serine protease</fullName>
    </submittedName>
</protein>
<proteinExistence type="predicted"/>
<dbReference type="EMBL" id="JACCCO010000001">
    <property type="protein sequence ID" value="NYF39343.1"/>
    <property type="molecule type" value="Genomic_DNA"/>
</dbReference>
<keyword evidence="3" id="KW-0732">Signal</keyword>
<evidence type="ECO:0000256" key="1">
    <source>
        <dbReference type="SAM" id="MobiDB-lite"/>
    </source>
</evidence>
<dbReference type="AlphaFoldDB" id="A0A852UVV0"/>
<dbReference type="InterPro" id="IPR009003">
    <property type="entry name" value="Peptidase_S1_PA"/>
</dbReference>
<dbReference type="Proteomes" id="UP000576393">
    <property type="component" value="Unassembled WGS sequence"/>
</dbReference>
<dbReference type="GO" id="GO:0006508">
    <property type="term" value="P:proteolysis"/>
    <property type="evidence" value="ECO:0007669"/>
    <property type="project" value="UniProtKB-KW"/>
</dbReference>
<dbReference type="PROSITE" id="PS00134">
    <property type="entry name" value="TRYPSIN_HIS"/>
    <property type="match status" value="1"/>
</dbReference>
<dbReference type="SUPFAM" id="SSF50494">
    <property type="entry name" value="Trypsin-like serine proteases"/>
    <property type="match status" value="1"/>
</dbReference>
<dbReference type="Gene3D" id="2.40.10.120">
    <property type="match status" value="1"/>
</dbReference>
<dbReference type="PANTHER" id="PTHR43019:SF23">
    <property type="entry name" value="PROTEASE DO-LIKE 5, CHLOROPLASTIC"/>
    <property type="match status" value="1"/>
</dbReference>
<evidence type="ECO:0000313" key="4">
    <source>
        <dbReference type="EMBL" id="NYF39343.1"/>
    </source>
</evidence>
<evidence type="ECO:0000256" key="2">
    <source>
        <dbReference type="SAM" id="Phobius"/>
    </source>
</evidence>
<name>A0A852UVV0_9ACTN</name>
<keyword evidence="2" id="KW-0812">Transmembrane</keyword>
<dbReference type="RefSeq" id="WP_179819009.1">
    <property type="nucleotide sequence ID" value="NZ_JACCCO010000001.1"/>
</dbReference>
<dbReference type="InterPro" id="IPR018114">
    <property type="entry name" value="TRYPSIN_HIS"/>
</dbReference>
<keyword evidence="4" id="KW-0378">Hydrolase</keyword>
<evidence type="ECO:0000313" key="5">
    <source>
        <dbReference type="Proteomes" id="UP000576393"/>
    </source>
</evidence>
<keyword evidence="5" id="KW-1185">Reference proteome</keyword>
<feature type="region of interest" description="Disordered" evidence="1">
    <location>
        <begin position="471"/>
        <end position="575"/>
    </location>
</feature>
<keyword evidence="4" id="KW-0645">Protease</keyword>
<keyword evidence="2" id="KW-0472">Membrane</keyword>
<comment type="caution">
    <text evidence="4">The sequence shown here is derived from an EMBL/GenBank/DDBJ whole genome shotgun (WGS) entry which is preliminary data.</text>
</comment>
<dbReference type="GO" id="GO:0004252">
    <property type="term" value="F:serine-type endopeptidase activity"/>
    <property type="evidence" value="ECO:0007669"/>
    <property type="project" value="InterPro"/>
</dbReference>
<organism evidence="4 5">
    <name type="scientific">Streptosporangium sandarakinum</name>
    <dbReference type="NCBI Taxonomy" id="1260955"/>
    <lineage>
        <taxon>Bacteria</taxon>
        <taxon>Bacillati</taxon>
        <taxon>Actinomycetota</taxon>
        <taxon>Actinomycetes</taxon>
        <taxon>Streptosporangiales</taxon>
        <taxon>Streptosporangiaceae</taxon>
        <taxon>Streptosporangium</taxon>
    </lineage>
</organism>
<dbReference type="Pfam" id="PF13365">
    <property type="entry name" value="Trypsin_2"/>
    <property type="match status" value="1"/>
</dbReference>
<feature type="transmembrane region" description="Helical" evidence="2">
    <location>
        <begin position="443"/>
        <end position="464"/>
    </location>
</feature>
<accession>A0A852UVV0</accession>
<feature type="chain" id="PRO_5032716525" evidence="3">
    <location>
        <begin position="29"/>
        <end position="597"/>
    </location>
</feature>
<sequence length="597" mass="63064">MQARTTVAAGLAGLVLTGVLASPGAALAAPKDPEIPVGTRLAARTHPAVQLTSVSYAADVAVPTPVAKPQAIRSLTMQGVEAVQSGKISSDDNSIYRWVVQQMARNPGRYFSPGKPERVVKATAGGLCTGWWVTPDGYMVTAAHCVGQEDAELARTFASQALDKINKKDAADLVAGLGEFASDDEIVRTAAKIFQVWNADNIKIRNVESSLSLLQSLPGGGVDKTAKAIPIELVAKGTVYPGKDVAILKANGMSNLPTVPLGADSDVRVGDTLYISGFPGTVTQTSIFNIESKLEPAFTEGPYNAARQTPEGVPYIQTQAPSYPGNSGGPVFSRDGKVIGILVGGLIQQDGGSTEGESFVLPVGVVKEKLNEKNIRPAESVTTKSYNEALELFFADHYSEALPKFREVQALHPNHPYVARYISDSQQAITAGRDRSSSPILPWLLWGGGGLALVVALGALAAVVRRGRRPKAPASFPQIPYGAHQAPPPAGHGPVPYDDRSGRYDPYGADPYGGHDPYNADPYNADPYGGPRQPAHSRRSPHPLPMGPESGPAVAPQPPYGQAPSRSGPGADTRIAGLEAELERLRRDIGRHPDDGR</sequence>
<reference evidence="4 5" key="1">
    <citation type="submission" date="2020-07" db="EMBL/GenBank/DDBJ databases">
        <title>Sequencing the genomes of 1000 actinobacteria strains.</title>
        <authorList>
            <person name="Klenk H.-P."/>
        </authorList>
    </citation>
    <scope>NUCLEOTIDE SEQUENCE [LARGE SCALE GENOMIC DNA]</scope>
    <source>
        <strain evidence="4 5">DSM 45763</strain>
    </source>
</reference>
<feature type="signal peptide" evidence="3">
    <location>
        <begin position="1"/>
        <end position="28"/>
    </location>
</feature>
<dbReference type="PANTHER" id="PTHR43019">
    <property type="entry name" value="SERINE ENDOPROTEASE DEGS"/>
    <property type="match status" value="1"/>
</dbReference>
<gene>
    <name evidence="4" type="ORF">HDA43_001502</name>
</gene>
<evidence type="ECO:0000256" key="3">
    <source>
        <dbReference type="SAM" id="SignalP"/>
    </source>
</evidence>